<dbReference type="EMBL" id="JACVVK020000015">
    <property type="protein sequence ID" value="KAK7504455.1"/>
    <property type="molecule type" value="Genomic_DNA"/>
</dbReference>
<proteinExistence type="predicted"/>
<evidence type="ECO:0000313" key="2">
    <source>
        <dbReference type="Proteomes" id="UP001519460"/>
    </source>
</evidence>
<name>A0ABD0LXU1_9CAEN</name>
<organism evidence="1 2">
    <name type="scientific">Batillaria attramentaria</name>
    <dbReference type="NCBI Taxonomy" id="370345"/>
    <lineage>
        <taxon>Eukaryota</taxon>
        <taxon>Metazoa</taxon>
        <taxon>Spiralia</taxon>
        <taxon>Lophotrochozoa</taxon>
        <taxon>Mollusca</taxon>
        <taxon>Gastropoda</taxon>
        <taxon>Caenogastropoda</taxon>
        <taxon>Sorbeoconcha</taxon>
        <taxon>Cerithioidea</taxon>
        <taxon>Batillariidae</taxon>
        <taxon>Batillaria</taxon>
    </lineage>
</organism>
<comment type="caution">
    <text evidence="1">The sequence shown here is derived from an EMBL/GenBank/DDBJ whole genome shotgun (WGS) entry which is preliminary data.</text>
</comment>
<evidence type="ECO:0000313" key="1">
    <source>
        <dbReference type="EMBL" id="KAK7504455.1"/>
    </source>
</evidence>
<protein>
    <submittedName>
        <fullName evidence="1">Uncharacterized protein</fullName>
    </submittedName>
</protein>
<gene>
    <name evidence="1" type="ORF">BaRGS_00004321</name>
</gene>
<dbReference type="AlphaFoldDB" id="A0ABD0LXU1"/>
<accession>A0ABD0LXU1</accession>
<sequence length="120" mass="13375">MRRLSKHSSLLVCKLIKKISPRTKRCIGAGVNAREKKDRVVSIFSKHFRHADSVERGLEGSFTYCVSGVRPVGGPSSIQDFGVTQVTETKRIQKENVGTRSLRMARFSGLETFENIAPIP</sequence>
<keyword evidence="2" id="KW-1185">Reference proteome</keyword>
<dbReference type="Proteomes" id="UP001519460">
    <property type="component" value="Unassembled WGS sequence"/>
</dbReference>
<reference evidence="1 2" key="1">
    <citation type="journal article" date="2023" name="Sci. Data">
        <title>Genome assembly of the Korean intertidal mud-creeper Batillaria attramentaria.</title>
        <authorList>
            <person name="Patra A.K."/>
            <person name="Ho P.T."/>
            <person name="Jun S."/>
            <person name="Lee S.J."/>
            <person name="Kim Y."/>
            <person name="Won Y.J."/>
        </authorList>
    </citation>
    <scope>NUCLEOTIDE SEQUENCE [LARGE SCALE GENOMIC DNA]</scope>
    <source>
        <strain evidence="1">Wonlab-2016</strain>
    </source>
</reference>